<dbReference type="CDD" id="cd02440">
    <property type="entry name" value="AdoMet_MTases"/>
    <property type="match status" value="1"/>
</dbReference>
<dbReference type="InterPro" id="IPR029063">
    <property type="entry name" value="SAM-dependent_MTases_sf"/>
</dbReference>
<gene>
    <name evidence="8" type="ORF">SAMN06297382_0457</name>
</gene>
<keyword evidence="5" id="KW-0443">Lipid metabolism</keyword>
<dbReference type="PANTHER" id="PTHR43667">
    <property type="entry name" value="CYCLOPROPANE-FATTY-ACYL-PHOSPHOLIPID SYNTHASE"/>
    <property type="match status" value="1"/>
</dbReference>
<evidence type="ECO:0000313" key="8">
    <source>
        <dbReference type="EMBL" id="SNT67962.1"/>
    </source>
</evidence>
<evidence type="ECO:0000259" key="7">
    <source>
        <dbReference type="Pfam" id="PF25371"/>
    </source>
</evidence>
<dbReference type="RefSeq" id="WP_200815202.1">
    <property type="nucleotide sequence ID" value="NZ_FZQA01000001.1"/>
</dbReference>
<name>A0A239PJJ2_9PROT</name>
<evidence type="ECO:0000256" key="1">
    <source>
        <dbReference type="ARBA" id="ARBA00010815"/>
    </source>
</evidence>
<comment type="similarity">
    <text evidence="1">Belongs to the CFA/CMAS family.</text>
</comment>
<dbReference type="GO" id="GO:0008168">
    <property type="term" value="F:methyltransferase activity"/>
    <property type="evidence" value="ECO:0007669"/>
    <property type="project" value="UniProtKB-KW"/>
</dbReference>
<dbReference type="Pfam" id="PF02353">
    <property type="entry name" value="CMAS"/>
    <property type="match status" value="1"/>
</dbReference>
<evidence type="ECO:0000256" key="3">
    <source>
        <dbReference type="ARBA" id="ARBA00022679"/>
    </source>
</evidence>
<dbReference type="InterPro" id="IPR050723">
    <property type="entry name" value="CFA/CMAS"/>
</dbReference>
<dbReference type="EMBL" id="FZQA01000001">
    <property type="protein sequence ID" value="SNT67962.1"/>
    <property type="molecule type" value="Genomic_DNA"/>
</dbReference>
<dbReference type="Pfam" id="PF25371">
    <property type="entry name" value="DUF7884"/>
    <property type="match status" value="1"/>
</dbReference>
<accession>A0A239PJJ2</accession>
<evidence type="ECO:0000313" key="9">
    <source>
        <dbReference type="Proteomes" id="UP000198346"/>
    </source>
</evidence>
<feature type="region of interest" description="Disordered" evidence="6">
    <location>
        <begin position="408"/>
        <end position="428"/>
    </location>
</feature>
<dbReference type="AlphaFoldDB" id="A0A239PJJ2"/>
<dbReference type="InterPro" id="IPR057206">
    <property type="entry name" value="DUF7884"/>
</dbReference>
<evidence type="ECO:0000256" key="4">
    <source>
        <dbReference type="ARBA" id="ARBA00022691"/>
    </source>
</evidence>
<dbReference type="InterPro" id="IPR003333">
    <property type="entry name" value="CMAS"/>
</dbReference>
<dbReference type="SUPFAM" id="SSF53335">
    <property type="entry name" value="S-adenosyl-L-methionine-dependent methyltransferases"/>
    <property type="match status" value="1"/>
</dbReference>
<feature type="domain" description="DUF7884" evidence="7">
    <location>
        <begin position="31"/>
        <end position="90"/>
    </location>
</feature>
<proteinExistence type="inferred from homology"/>
<sequence>MSMTQGFWRALFGAMARKTVAVGSLAVIDPSGRRKEYGDGASPRAAIRLHDPALFRRLFLRPELAAGEAYMDGTLTVEEGSLADLLALFQLNAARLRDQPVQRFVQDTLKRIRRFHQNNTLARARRNAAHHYDLSNDLYRLFLDEDLNYSCAYFEAPGQNLEDAQRAKLRHIAAKLAIEPGMRVLDIGCGWGAMAFYLAEHCGARVVGVTLSREQLSLAQDRARARGLADRVAFRLADYRDVHERFDRIVSVGMFEHVGVPHYGPFFRKVRDLMSEDGVALLHSIGRKGPPGATDPWTRKYIFPGGYVPSLSETLAAVERASLWVCDIEILRLHYAETLKEWRRRFEANREKAAAIFDERFCRMWTFYLTAAELSFRYGGHMVFQMQLARRVDALPIRRDYMRQTEDSLRARETAGEATAREPVRTEA</sequence>
<organism evidence="8 9">
    <name type="scientific">Amphiplicatus metriothermophilus</name>
    <dbReference type="NCBI Taxonomy" id="1519374"/>
    <lineage>
        <taxon>Bacteria</taxon>
        <taxon>Pseudomonadati</taxon>
        <taxon>Pseudomonadota</taxon>
        <taxon>Alphaproteobacteria</taxon>
        <taxon>Parvularculales</taxon>
        <taxon>Parvularculaceae</taxon>
        <taxon>Amphiplicatus</taxon>
    </lineage>
</organism>
<dbReference type="GO" id="GO:0008610">
    <property type="term" value="P:lipid biosynthetic process"/>
    <property type="evidence" value="ECO:0007669"/>
    <property type="project" value="InterPro"/>
</dbReference>
<protein>
    <submittedName>
        <fullName evidence="8">Cyclopropane-fatty-acyl-phospholipid synthase</fullName>
    </submittedName>
</protein>
<dbReference type="PIRSF" id="PIRSF003085">
    <property type="entry name" value="CMAS"/>
    <property type="match status" value="1"/>
</dbReference>
<evidence type="ECO:0000256" key="5">
    <source>
        <dbReference type="ARBA" id="ARBA00023098"/>
    </source>
</evidence>
<reference evidence="8 9" key="1">
    <citation type="submission" date="2017-07" db="EMBL/GenBank/DDBJ databases">
        <authorList>
            <person name="Sun Z.S."/>
            <person name="Albrecht U."/>
            <person name="Echele G."/>
            <person name="Lee C.C."/>
        </authorList>
    </citation>
    <scope>NUCLEOTIDE SEQUENCE [LARGE SCALE GENOMIC DNA]</scope>
    <source>
        <strain evidence="8 9">CGMCC 1.12710</strain>
    </source>
</reference>
<keyword evidence="2" id="KW-0489">Methyltransferase</keyword>
<keyword evidence="3" id="KW-0808">Transferase</keyword>
<evidence type="ECO:0000256" key="2">
    <source>
        <dbReference type="ARBA" id="ARBA00022603"/>
    </source>
</evidence>
<dbReference type="Proteomes" id="UP000198346">
    <property type="component" value="Unassembled WGS sequence"/>
</dbReference>
<dbReference type="GO" id="GO:0032259">
    <property type="term" value="P:methylation"/>
    <property type="evidence" value="ECO:0007669"/>
    <property type="project" value="UniProtKB-KW"/>
</dbReference>
<dbReference type="PANTHER" id="PTHR43667:SF1">
    <property type="entry name" value="CYCLOPROPANE-FATTY-ACYL-PHOSPHOLIPID SYNTHASE"/>
    <property type="match status" value="1"/>
</dbReference>
<dbReference type="Gene3D" id="3.40.50.150">
    <property type="entry name" value="Vaccinia Virus protein VP39"/>
    <property type="match status" value="1"/>
</dbReference>
<evidence type="ECO:0000256" key="6">
    <source>
        <dbReference type="SAM" id="MobiDB-lite"/>
    </source>
</evidence>
<keyword evidence="4" id="KW-0949">S-adenosyl-L-methionine</keyword>
<keyword evidence="9" id="KW-1185">Reference proteome</keyword>